<keyword evidence="2 10" id="KW-0813">Transport</keyword>
<comment type="subcellular location">
    <subcellularLocation>
        <location evidence="1">Membrane</location>
        <topology evidence="1">Multi-pass membrane protein</topology>
    </subcellularLocation>
    <subcellularLocation>
        <location evidence="10">Mitochondrion inner membrane</location>
        <topology evidence="10">Multi-pass membrane protein</topology>
    </subcellularLocation>
</comment>
<evidence type="ECO:0000256" key="10">
    <source>
        <dbReference type="HAMAP-Rule" id="MF_03064"/>
    </source>
</evidence>
<dbReference type="GO" id="GO:0015187">
    <property type="term" value="F:glycine transmembrane transporter activity"/>
    <property type="evidence" value="ECO:0007669"/>
    <property type="project" value="UniProtKB-UniRule"/>
</dbReference>
<feature type="region of interest" description="Disordered" evidence="12">
    <location>
        <begin position="1"/>
        <end position="26"/>
    </location>
</feature>
<comment type="similarity">
    <text evidence="10">Belongs to the mitochondrial carrier (TC 2.A.29) family. SLC25A38 subfamily.</text>
</comment>
<evidence type="ECO:0000256" key="12">
    <source>
        <dbReference type="SAM" id="MobiDB-lite"/>
    </source>
</evidence>
<evidence type="ECO:0000256" key="1">
    <source>
        <dbReference type="ARBA" id="ARBA00004141"/>
    </source>
</evidence>
<evidence type="ECO:0000256" key="6">
    <source>
        <dbReference type="ARBA" id="ARBA00022989"/>
    </source>
</evidence>
<keyword evidence="5 10" id="KW-0999">Mitochondrion inner membrane</keyword>
<keyword evidence="3 10" id="KW-0812">Transmembrane</keyword>
<dbReference type="InterPro" id="IPR023395">
    <property type="entry name" value="MCP_dom_sf"/>
</dbReference>
<dbReference type="GO" id="GO:1904983">
    <property type="term" value="P:glycine import into mitochondrion"/>
    <property type="evidence" value="ECO:0007669"/>
    <property type="project" value="UniProtKB-UniRule"/>
</dbReference>
<feature type="repeat" description="Solcar" evidence="11">
    <location>
        <begin position="245"/>
        <end position="329"/>
    </location>
</feature>
<dbReference type="HAMAP" id="MF_03064">
    <property type="entry name" value="SLC25A38"/>
    <property type="match status" value="1"/>
</dbReference>
<keyword evidence="7 10" id="KW-0496">Mitochondrion</keyword>
<feature type="repeat" description="Solcar" evidence="11">
    <location>
        <begin position="151"/>
        <end position="235"/>
    </location>
</feature>
<evidence type="ECO:0000256" key="9">
    <source>
        <dbReference type="ARBA" id="ARBA00034060"/>
    </source>
</evidence>
<evidence type="ECO:0000256" key="4">
    <source>
        <dbReference type="ARBA" id="ARBA00022737"/>
    </source>
</evidence>
<organism evidence="14 15">
    <name type="scientific">Caerostris darwini</name>
    <dbReference type="NCBI Taxonomy" id="1538125"/>
    <lineage>
        <taxon>Eukaryota</taxon>
        <taxon>Metazoa</taxon>
        <taxon>Ecdysozoa</taxon>
        <taxon>Arthropoda</taxon>
        <taxon>Chelicerata</taxon>
        <taxon>Arachnida</taxon>
        <taxon>Araneae</taxon>
        <taxon>Araneomorphae</taxon>
        <taxon>Entelegynae</taxon>
        <taxon>Araneoidea</taxon>
        <taxon>Araneidae</taxon>
        <taxon>Caerostris</taxon>
    </lineage>
</organism>
<evidence type="ECO:0000313" key="15">
    <source>
        <dbReference type="Proteomes" id="UP001054837"/>
    </source>
</evidence>
<evidence type="ECO:0000256" key="5">
    <source>
        <dbReference type="ARBA" id="ARBA00022792"/>
    </source>
</evidence>
<evidence type="ECO:0000256" key="8">
    <source>
        <dbReference type="ARBA" id="ARBA00023136"/>
    </source>
</evidence>
<evidence type="ECO:0000256" key="11">
    <source>
        <dbReference type="PROSITE-ProRule" id="PRU00282"/>
    </source>
</evidence>
<dbReference type="PRINTS" id="PR00926">
    <property type="entry name" value="MITOCARRIER"/>
</dbReference>
<gene>
    <name evidence="14" type="primary">SLC25A38</name>
    <name evidence="14" type="ORF">CDAR_206572</name>
</gene>
<protein>
    <recommendedName>
        <fullName evidence="10">Mitochondrial glycine transporter</fullName>
    </recommendedName>
    <alternativeName>
        <fullName evidence="10">Solute carrier family 25 member 38 homolog</fullName>
    </alternativeName>
</protein>
<dbReference type="EMBL" id="BPLQ01007290">
    <property type="protein sequence ID" value="GIY29225.1"/>
    <property type="molecule type" value="Genomic_DNA"/>
</dbReference>
<evidence type="ECO:0000256" key="13">
    <source>
        <dbReference type="SAM" id="Phobius"/>
    </source>
</evidence>
<comment type="catalytic activity">
    <reaction evidence="9 10">
        <text>glycine(in) = glycine(out)</text>
        <dbReference type="Rhea" id="RHEA:70715"/>
        <dbReference type="ChEBI" id="CHEBI:57305"/>
    </reaction>
</comment>
<accession>A0AAV4S9Z3</accession>
<feature type="repeat" description="Solcar" evidence="11">
    <location>
        <begin position="58"/>
        <end position="145"/>
    </location>
</feature>
<sequence>MEHESLRSSTIKASSQPPKLQSNTDSNIPFPKFLDRMCHIDDSELIVDGSTMEVIQAYPFLKSFLAGSVSGTCSTLLFQPLDLIKTRLQNSSRNGSNRCGMYPLVVQVLKNEKMLGLWRGTLPSIMRCVPGVGMYFSSVHYLQARFGSKDPTPLESICFGVLARSFAGATLLPVTVLKTRYESGVYAYNSLSDALHKIYKIEGKKGLFSGLVPTLMRDAPFSGIYLMFYTQAKKMVPSSMHEHVLIVPINFSCGIIAGFLASAITQPADVIKTKMQLYPQRYNTVPIAVTLVFKDSGVKGFFVGMVPRVLRRTLMAAMAWTVYEQVISFAKLK</sequence>
<dbReference type="PANTHER" id="PTHR46181">
    <property type="entry name" value="MITOCHONDRIAL GLYCINE TRANSPORTER"/>
    <property type="match status" value="1"/>
</dbReference>
<evidence type="ECO:0000256" key="7">
    <source>
        <dbReference type="ARBA" id="ARBA00023128"/>
    </source>
</evidence>
<dbReference type="AlphaFoldDB" id="A0AAV4S9Z3"/>
<evidence type="ECO:0000313" key="14">
    <source>
        <dbReference type="EMBL" id="GIY29225.1"/>
    </source>
</evidence>
<dbReference type="InterPro" id="IPR018108">
    <property type="entry name" value="MCP_transmembrane"/>
</dbReference>
<feature type="transmembrane region" description="Helical" evidence="13">
    <location>
        <begin position="244"/>
        <end position="265"/>
    </location>
</feature>
<keyword evidence="15" id="KW-1185">Reference proteome</keyword>
<dbReference type="PROSITE" id="PS50920">
    <property type="entry name" value="SOLCAR"/>
    <property type="match status" value="3"/>
</dbReference>
<dbReference type="Pfam" id="PF00153">
    <property type="entry name" value="Mito_carr"/>
    <property type="match status" value="3"/>
</dbReference>
<name>A0AAV4S9Z3_9ARAC</name>
<dbReference type="Proteomes" id="UP001054837">
    <property type="component" value="Unassembled WGS sequence"/>
</dbReference>
<dbReference type="Gene3D" id="1.50.40.10">
    <property type="entry name" value="Mitochondrial carrier domain"/>
    <property type="match status" value="2"/>
</dbReference>
<proteinExistence type="inferred from homology"/>
<reference evidence="14 15" key="1">
    <citation type="submission" date="2021-06" db="EMBL/GenBank/DDBJ databases">
        <title>Caerostris darwini draft genome.</title>
        <authorList>
            <person name="Kono N."/>
            <person name="Arakawa K."/>
        </authorList>
    </citation>
    <scope>NUCLEOTIDE SEQUENCE [LARGE SCALE GENOMIC DNA]</scope>
</reference>
<keyword evidence="6 10" id="KW-1133">Transmembrane helix</keyword>
<comment type="function">
    <text evidence="10">Mitochondrial glycine transporter that imports glycine into the mitochondrial matrix. Plays an important role in providing glycine for the first enzymatic step in heme biosynthesis, the condensation of glycine with succinyl-CoA to produce 5-aminolevulinate (ALA) in the miochondrial matrix.</text>
</comment>
<dbReference type="InterPro" id="IPR002067">
    <property type="entry name" value="MCP"/>
</dbReference>
<keyword evidence="4 10" id="KW-0677">Repeat</keyword>
<evidence type="ECO:0000256" key="2">
    <source>
        <dbReference type="ARBA" id="ARBA00022448"/>
    </source>
</evidence>
<dbReference type="PANTHER" id="PTHR46181:SF3">
    <property type="entry name" value="MITOCHONDRIAL GLYCINE TRANSPORTER"/>
    <property type="match status" value="1"/>
</dbReference>
<evidence type="ECO:0000256" key="3">
    <source>
        <dbReference type="ARBA" id="ARBA00022692"/>
    </source>
</evidence>
<dbReference type="InterPro" id="IPR030847">
    <property type="entry name" value="Hem25/SLC25A38"/>
</dbReference>
<dbReference type="GO" id="GO:0005743">
    <property type="term" value="C:mitochondrial inner membrane"/>
    <property type="evidence" value="ECO:0007669"/>
    <property type="project" value="UniProtKB-SubCell"/>
</dbReference>
<comment type="caution">
    <text evidence="14">The sequence shown here is derived from an EMBL/GenBank/DDBJ whole genome shotgun (WGS) entry which is preliminary data.</text>
</comment>
<keyword evidence="8 10" id="KW-0472">Membrane</keyword>
<dbReference type="SUPFAM" id="SSF103506">
    <property type="entry name" value="Mitochondrial carrier"/>
    <property type="match status" value="1"/>
</dbReference>
<feature type="compositionally biased region" description="Polar residues" evidence="12">
    <location>
        <begin position="7"/>
        <end position="26"/>
    </location>
</feature>